<organism evidence="2 3">
    <name type="scientific">Subdoligranulum variabile DSM 15176</name>
    <dbReference type="NCBI Taxonomy" id="411471"/>
    <lineage>
        <taxon>Bacteria</taxon>
        <taxon>Bacillati</taxon>
        <taxon>Bacillota</taxon>
        <taxon>Clostridia</taxon>
        <taxon>Eubacteriales</taxon>
        <taxon>Oscillospiraceae</taxon>
        <taxon>Subdoligranulum</taxon>
    </lineage>
</organism>
<evidence type="ECO:0000256" key="1">
    <source>
        <dbReference type="SAM" id="Phobius"/>
    </source>
</evidence>
<name>D1PKW8_9FIRM</name>
<evidence type="ECO:0000313" key="3">
    <source>
        <dbReference type="Proteomes" id="UP000003438"/>
    </source>
</evidence>
<protein>
    <recommendedName>
        <fullName evidence="4">Stage III sporulation protein AB</fullName>
    </recommendedName>
</protein>
<dbReference type="EMBL" id="ACBY02000020">
    <property type="protein sequence ID" value="EFB76626.1"/>
    <property type="molecule type" value="Genomic_DNA"/>
</dbReference>
<dbReference type="PROSITE" id="PS51257">
    <property type="entry name" value="PROKAR_LIPOPROTEIN"/>
    <property type="match status" value="1"/>
</dbReference>
<accession>D1PKW8</accession>
<dbReference type="Proteomes" id="UP000003438">
    <property type="component" value="Unassembled WGS sequence"/>
</dbReference>
<evidence type="ECO:0000313" key="2">
    <source>
        <dbReference type="EMBL" id="EFB76626.1"/>
    </source>
</evidence>
<comment type="caution">
    <text evidence="2">The sequence shown here is derived from an EMBL/GenBank/DDBJ whole genome shotgun (WGS) entry which is preliminary data.</text>
</comment>
<keyword evidence="1" id="KW-1133">Transmembrane helix</keyword>
<dbReference type="AlphaFoldDB" id="D1PKW8"/>
<proteinExistence type="predicted"/>
<sequence>MDIALLKVLLRFMGTIVLMVAGGGSGVAACAKKKEERQEIYMLSRLFAYMEQLLSYQALTGEELLQHAKIYPQFLRLGIQSCTRLERLPLPETLSLPLCEEIQADLRKLSLAPRETACKTLQHMAALCREAAQQKEKEVQVAEKLWPRLGLCLGALTAILLW</sequence>
<keyword evidence="1" id="KW-0472">Membrane</keyword>
<gene>
    <name evidence="2" type="ORF">SUBVAR_05002</name>
</gene>
<dbReference type="HOGENOM" id="CLU_1634512_0_0_9"/>
<dbReference type="STRING" id="411471.SUBVAR_05002"/>
<keyword evidence="3" id="KW-1185">Reference proteome</keyword>
<feature type="transmembrane region" description="Helical" evidence="1">
    <location>
        <begin position="12"/>
        <end position="31"/>
    </location>
</feature>
<reference evidence="2" key="1">
    <citation type="submission" date="2009-12" db="EMBL/GenBank/DDBJ databases">
        <authorList>
            <person name="Weinstock G."/>
            <person name="Sodergren E."/>
            <person name="Clifton S."/>
            <person name="Fulton L."/>
            <person name="Fulton B."/>
            <person name="Courtney L."/>
            <person name="Fronick C."/>
            <person name="Harrison M."/>
            <person name="Strong C."/>
            <person name="Farmer C."/>
            <person name="Delahaunty K."/>
            <person name="Markovic C."/>
            <person name="Hall O."/>
            <person name="Minx P."/>
            <person name="Tomlinson C."/>
            <person name="Mitreva M."/>
            <person name="Nelson J."/>
            <person name="Hou S."/>
            <person name="Wollam A."/>
            <person name="Pepin K.H."/>
            <person name="Johnson M."/>
            <person name="Bhonagiri V."/>
            <person name="Nash W.E."/>
            <person name="Warren W."/>
            <person name="Chinwalla A."/>
            <person name="Mardis E.R."/>
            <person name="Wilson R.K."/>
        </authorList>
    </citation>
    <scope>NUCLEOTIDE SEQUENCE [LARGE SCALE GENOMIC DNA]</scope>
    <source>
        <strain evidence="2">DSM 15176</strain>
    </source>
</reference>
<evidence type="ECO:0008006" key="4">
    <source>
        <dbReference type="Google" id="ProtNLM"/>
    </source>
</evidence>
<keyword evidence="1" id="KW-0812">Transmembrane</keyword>